<dbReference type="EMBL" id="CP033893">
    <property type="protein sequence ID" value="QDL33512.1"/>
    <property type="molecule type" value="Genomic_DNA"/>
</dbReference>
<name>A0A515CZE2_SERLI</name>
<evidence type="ECO:0000256" key="2">
    <source>
        <dbReference type="ARBA" id="ARBA00005189"/>
    </source>
</evidence>
<evidence type="ECO:0000256" key="8">
    <source>
        <dbReference type="ARBA" id="ARBA00023209"/>
    </source>
</evidence>
<keyword evidence="10" id="KW-1208">Phospholipid metabolism</keyword>
<accession>A0A515CZE2</accession>
<dbReference type="UniPathway" id="UPA00558"/>
<dbReference type="InterPro" id="IPR003817">
    <property type="entry name" value="PS_Dcarbxylase"/>
</dbReference>
<dbReference type="EC" id="4.1.1.65" evidence="3"/>
<keyword evidence="13" id="KW-0812">Transmembrane</keyword>
<protein>
    <recommendedName>
        <fullName evidence="3">phosphatidylserine decarboxylase</fullName>
        <ecNumber evidence="3">4.1.1.65</ecNumber>
    </recommendedName>
</protein>
<comment type="cofactor">
    <cofactor evidence="1">
        <name>pyruvate</name>
        <dbReference type="ChEBI" id="CHEBI:15361"/>
    </cofactor>
</comment>
<dbReference type="GO" id="GO:0004609">
    <property type="term" value="F:phosphatidylserine decarboxylase activity"/>
    <property type="evidence" value="ECO:0007669"/>
    <property type="project" value="UniProtKB-EC"/>
</dbReference>
<sequence length="288" mass="33472">MEKRIKMKGYVDFLSLLRTNLFKIGKRMSEASFFNAHYIFIFILCKAKSIDLSRYQKKNIKDYSSFQDFFCRELSEEIKNKINLLNSTELCMPCDGRMGAHGEIKENTLLQAKGVEYSIFRLFGFNNEMTQGYNGGRFANIYLAPEDYHRVHMPFDGFLINTIYCPGDFKSVREKNVKNDKELYVGNERLICEFMTEHGRMSVIFVGAFMVGGIVTTWGGKVNYNRLYTHESFYNDCLFYKKGEEIGYFTMGSTVIVLFDSCWDLDFSSVNQGDRVEFSDAFVTVMKK</sequence>
<dbReference type="STRING" id="614.XJ20_18455"/>
<organism evidence="14 15">
    <name type="scientific">Serratia liquefaciens</name>
    <dbReference type="NCBI Taxonomy" id="614"/>
    <lineage>
        <taxon>Bacteria</taxon>
        <taxon>Pseudomonadati</taxon>
        <taxon>Pseudomonadota</taxon>
        <taxon>Gammaproteobacteria</taxon>
        <taxon>Enterobacterales</taxon>
        <taxon>Yersiniaceae</taxon>
        <taxon>Serratia</taxon>
    </lineage>
</organism>
<keyword evidence="5" id="KW-0210">Decarboxylase</keyword>
<evidence type="ECO:0000256" key="11">
    <source>
        <dbReference type="ARBA" id="ARBA00023317"/>
    </source>
</evidence>
<keyword evidence="6" id="KW-0443">Lipid metabolism</keyword>
<gene>
    <name evidence="14" type="primary">psd</name>
    <name evidence="14" type="ORF">EGO53_17660</name>
</gene>
<evidence type="ECO:0000313" key="15">
    <source>
        <dbReference type="Proteomes" id="UP000317572"/>
    </source>
</evidence>
<evidence type="ECO:0000256" key="7">
    <source>
        <dbReference type="ARBA" id="ARBA00023145"/>
    </source>
</evidence>
<evidence type="ECO:0000256" key="6">
    <source>
        <dbReference type="ARBA" id="ARBA00023098"/>
    </source>
</evidence>
<evidence type="ECO:0000256" key="4">
    <source>
        <dbReference type="ARBA" id="ARBA00022516"/>
    </source>
</evidence>
<keyword evidence="9 14" id="KW-0456">Lyase</keyword>
<keyword evidence="7" id="KW-0865">Zymogen</keyword>
<dbReference type="Proteomes" id="UP000317572">
    <property type="component" value="Chromosome"/>
</dbReference>
<proteinExistence type="predicted"/>
<evidence type="ECO:0000256" key="3">
    <source>
        <dbReference type="ARBA" id="ARBA00012243"/>
    </source>
</evidence>
<keyword evidence="4" id="KW-0444">Lipid biosynthesis</keyword>
<evidence type="ECO:0000256" key="9">
    <source>
        <dbReference type="ARBA" id="ARBA00023239"/>
    </source>
</evidence>
<evidence type="ECO:0000256" key="12">
    <source>
        <dbReference type="ARBA" id="ARBA00024326"/>
    </source>
</evidence>
<reference evidence="14 15" key="1">
    <citation type="submission" date="2018-11" db="EMBL/GenBank/DDBJ databases">
        <title>The first complete genome of Serratia liquefaciens isolated from metalophyte plant revel distinctness adaptive mechanisms in an extreme habitat.</title>
        <authorList>
            <person name="Caneschi W.L."/>
            <person name="Sanchez A.B."/>
            <person name="Felestrino E.B."/>
            <person name="Assis R.A.B."/>
            <person name="Lemes C.G.C."/>
            <person name="Cordeiro I.F."/>
            <person name="Fonseca N.P."/>
            <person name="Villa M."/>
            <person name="Vieira I.T."/>
            <person name="Moraes L.A."/>
            <person name="Kamino L.H.Y."/>
            <person name="do Carmo F."/>
            <person name="Garcia C.M."/>
            <person name="Almeida N.F."/>
            <person name="Silva R.S."/>
            <person name="Ferro J.A."/>
            <person name="Ferro M.I.T."/>
            <person name="Varani A.M."/>
            <person name="Ferreira R.M."/>
            <person name="dos Santos V.L."/>
            <person name="Silva U.C."/>
            <person name="Setubal J.C."/>
            <person name="Moreira L.M."/>
        </authorList>
    </citation>
    <scope>NUCLEOTIDE SEQUENCE [LARGE SCALE GENOMIC DNA]</scope>
    <source>
        <strain evidence="14 15">FG3</strain>
    </source>
</reference>
<dbReference type="GO" id="GO:0006646">
    <property type="term" value="P:phosphatidylethanolamine biosynthetic process"/>
    <property type="evidence" value="ECO:0007669"/>
    <property type="project" value="UniProtKB-UniPathway"/>
</dbReference>
<keyword evidence="11" id="KW-0670">Pyruvate</keyword>
<keyword evidence="13" id="KW-0472">Membrane</keyword>
<feature type="transmembrane region" description="Helical" evidence="13">
    <location>
        <begin position="203"/>
        <end position="220"/>
    </location>
</feature>
<dbReference type="NCBIfam" id="TIGR00163">
    <property type="entry name" value="PS_decarb"/>
    <property type="match status" value="1"/>
</dbReference>
<comment type="pathway">
    <text evidence="12">Phospholipid metabolism; phosphatidylethanolamine biosynthesis.</text>
</comment>
<dbReference type="Pfam" id="PF02666">
    <property type="entry name" value="PS_Dcarbxylase"/>
    <property type="match status" value="1"/>
</dbReference>
<evidence type="ECO:0000313" key="14">
    <source>
        <dbReference type="EMBL" id="QDL33512.1"/>
    </source>
</evidence>
<evidence type="ECO:0000256" key="10">
    <source>
        <dbReference type="ARBA" id="ARBA00023264"/>
    </source>
</evidence>
<comment type="pathway">
    <text evidence="2">Lipid metabolism.</text>
</comment>
<evidence type="ECO:0000256" key="13">
    <source>
        <dbReference type="SAM" id="Phobius"/>
    </source>
</evidence>
<keyword evidence="8" id="KW-0594">Phospholipid biosynthesis</keyword>
<evidence type="ECO:0000256" key="5">
    <source>
        <dbReference type="ARBA" id="ARBA00022793"/>
    </source>
</evidence>
<keyword evidence="13" id="KW-1133">Transmembrane helix</keyword>
<dbReference type="AlphaFoldDB" id="A0A515CZE2"/>
<dbReference type="InterPro" id="IPR033177">
    <property type="entry name" value="PSD-B"/>
</dbReference>
<dbReference type="PANTHER" id="PTHR10067:SF6">
    <property type="entry name" value="PHOSPHATIDYLSERINE DECARBOXYLASE PROENZYME, MITOCHONDRIAL"/>
    <property type="match status" value="1"/>
</dbReference>
<dbReference type="PANTHER" id="PTHR10067">
    <property type="entry name" value="PHOSPHATIDYLSERINE DECARBOXYLASE"/>
    <property type="match status" value="1"/>
</dbReference>
<evidence type="ECO:0000256" key="1">
    <source>
        <dbReference type="ARBA" id="ARBA00001928"/>
    </source>
</evidence>